<dbReference type="SUPFAM" id="SSF52047">
    <property type="entry name" value="RNI-like"/>
    <property type="match status" value="1"/>
</dbReference>
<evidence type="ECO:0000313" key="2">
    <source>
        <dbReference type="Proteomes" id="UP000292282"/>
    </source>
</evidence>
<dbReference type="PANTHER" id="PTHR15140:SF37">
    <property type="entry name" value="UBIQUITIN-LIKE DOMAIN-CONTAINING PROTEIN"/>
    <property type="match status" value="1"/>
</dbReference>
<protein>
    <submittedName>
        <fullName evidence="1">Uncharacterized protein</fullName>
    </submittedName>
</protein>
<dbReference type="Gene3D" id="3.80.10.10">
    <property type="entry name" value="Ribonuclease Inhibitor"/>
    <property type="match status" value="1"/>
</dbReference>
<dbReference type="PANTHER" id="PTHR15140">
    <property type="entry name" value="TUBULIN-SPECIFIC CHAPERONE E"/>
    <property type="match status" value="1"/>
</dbReference>
<dbReference type="Proteomes" id="UP000292282">
    <property type="component" value="Unassembled WGS sequence"/>
</dbReference>
<dbReference type="AlphaFoldDB" id="A0A4Q9LVN7"/>
<organism evidence="1 2">
    <name type="scientific">Hamiltosporidium tvaerminnensis</name>
    <dbReference type="NCBI Taxonomy" id="1176355"/>
    <lineage>
        <taxon>Eukaryota</taxon>
        <taxon>Fungi</taxon>
        <taxon>Fungi incertae sedis</taxon>
        <taxon>Microsporidia</taxon>
        <taxon>Dubosqiidae</taxon>
        <taxon>Hamiltosporidium</taxon>
    </lineage>
</organism>
<reference evidence="1 2" key="1">
    <citation type="submission" date="2017-12" db="EMBL/GenBank/DDBJ databases">
        <authorList>
            <person name="Pombert J.-F."/>
            <person name="Haag K.L."/>
            <person name="Ebert D."/>
        </authorList>
    </citation>
    <scope>NUCLEOTIDE SEQUENCE [LARGE SCALE GENOMIC DNA]</scope>
    <source>
        <strain evidence="1">IL-G-3</strain>
    </source>
</reference>
<proteinExistence type="predicted"/>
<dbReference type="SUPFAM" id="SSF52058">
    <property type="entry name" value="L domain-like"/>
    <property type="match status" value="1"/>
</dbReference>
<name>A0A4Q9LVN7_9MICR</name>
<sequence length="881" mass="101997">MFLPVCFSNLKEISEKIWRLYIQSMLNTTKLSFFFLYLLTIGFLRPLRCVRITLNFINEKYDESIATCHASSYNHIKFHNKIDSHVLELDMTHNNNKIFSQPDIAMSIDTNQKNIIIGDQNMKSDTSVESQNDSIDASSNEDLNNNMYYGGEGVEYQNNLEILKATNITDKESGSIDETTDKQPPSFSPNKSSLIFDYNDAYMIRSLCFDGLNNERLTEIHLNIKDITKSNIDIIMCRECLNILCYGWNYCIPGLNNENFLDFIWFFHDLSCYSESEALDIFYKNLLPFLFSYIADKSSLNVFNSQNFDFSNYRNIFLPFLPVVYDLIEVSFDLTTKELVFIEKKEFRKYNLFGLESTEEIIIRTTPKALNIMQEADASNIKYLVCKLVCSFQIYGIRISGDNIYHSEPKNAENTCNFLLEHPGIFEMKTDPFSAFGIKESKINKEIKHIELDRISVPNIEVLFLLIPKKLESLILVKCYSATMGTFLAKMTKKFENLKVLQLLGTMLQNGFFNTLDLVSIERLDLSCCTYRGILKYVKIKEMKALKELKLDYCHINYKVVEALIRTESLEVISIKEFVFKNIDGFNVCLNKQNNYRCLDVSWCIFEHLFTEIFFKDLNVETLILANIKNLQTIIIILSQNSLYISVKCLSLSGNLLFVGIFACLDKFEKLEFLNISNLDKESIYFKISDVDFPSLSLDIDSNRILNEKKTKTILELPPSCGKERNPSNFDFITGFLECLCATGLSTSLRGINLSKNELDSANILRIEWLVNLNYLIVSFDDRIFSEFLKEYGALKFSNLETLILVSTNINNDIYHFVMTLPLLRNFETRECKFVEDILVSNLNLYPMVLEKIVFTNTIYSSYFKSVLEEMHAKRINVIVN</sequence>
<keyword evidence="2" id="KW-1185">Reference proteome</keyword>
<accession>A0A4Q9LVN7</accession>
<dbReference type="InterPro" id="IPR032675">
    <property type="entry name" value="LRR_dom_sf"/>
</dbReference>
<comment type="caution">
    <text evidence="1">The sequence shown here is derived from an EMBL/GenBank/DDBJ whole genome shotgun (WGS) entry which is preliminary data.</text>
</comment>
<gene>
    <name evidence="1" type="ORF">CWI38_0636p0010</name>
</gene>
<evidence type="ECO:0000313" key="1">
    <source>
        <dbReference type="EMBL" id="TBU12768.1"/>
    </source>
</evidence>
<dbReference type="VEuPathDB" id="MicrosporidiaDB:CWI38_0636p0010"/>
<dbReference type="EMBL" id="PITK01000636">
    <property type="protein sequence ID" value="TBU12768.1"/>
    <property type="molecule type" value="Genomic_DNA"/>
</dbReference>